<protein>
    <submittedName>
        <fullName evidence="1">Uncharacterized protein</fullName>
    </submittedName>
</protein>
<dbReference type="AlphaFoldDB" id="A0A6C0FB76"/>
<organism evidence="1">
    <name type="scientific">viral metagenome</name>
    <dbReference type="NCBI Taxonomy" id="1070528"/>
    <lineage>
        <taxon>unclassified sequences</taxon>
        <taxon>metagenomes</taxon>
        <taxon>organismal metagenomes</taxon>
    </lineage>
</organism>
<name>A0A6C0FB76_9ZZZZ</name>
<evidence type="ECO:0000313" key="1">
    <source>
        <dbReference type="EMBL" id="QHT38314.1"/>
    </source>
</evidence>
<proteinExistence type="predicted"/>
<sequence length="273" mass="32655">MNKKTKVIIIVIAILFAIIISNKTEQFANSSKKVQVIILCKKTNQKLYDTYTGLFPNQNIIFISDEKPSITKSNIFHYEDHPEFYGMHSRIKHTSWDKAFYHLSKHNNHDYYWFIEDDVFISEKNINKKIDEKYNDDYLVFAWHNFDRFTKSKINRFWFDSHIRKTLKNVKYFPDKYLCGSLNVFTRLSKKHVSLINAFQKKHKRLIFHEMLIPSVAREQNLKVKIFPKSELKSVMSPRPIYTTYKTVKDKINAFKRDKVLVAHPAKNWYSVN</sequence>
<dbReference type="EMBL" id="MN738829">
    <property type="protein sequence ID" value="QHT38314.1"/>
    <property type="molecule type" value="Genomic_DNA"/>
</dbReference>
<accession>A0A6C0FB76</accession>
<reference evidence="1" key="1">
    <citation type="journal article" date="2020" name="Nature">
        <title>Giant virus diversity and host interactions through global metagenomics.</title>
        <authorList>
            <person name="Schulz F."/>
            <person name="Roux S."/>
            <person name="Paez-Espino D."/>
            <person name="Jungbluth S."/>
            <person name="Walsh D.A."/>
            <person name="Denef V.J."/>
            <person name="McMahon K.D."/>
            <person name="Konstantinidis K.T."/>
            <person name="Eloe-Fadrosh E.A."/>
            <person name="Kyrpides N.C."/>
            <person name="Woyke T."/>
        </authorList>
    </citation>
    <scope>NUCLEOTIDE SEQUENCE</scope>
    <source>
        <strain evidence="1">GVMAG-S-ERX556101-89</strain>
    </source>
</reference>